<evidence type="ECO:0000256" key="2">
    <source>
        <dbReference type="SAM" id="Phobius"/>
    </source>
</evidence>
<keyword evidence="2" id="KW-1133">Transmembrane helix</keyword>
<protein>
    <recommendedName>
        <fullName evidence="5">3-keto-disaccharide hydrolase domain-containing protein</fullName>
    </recommendedName>
</protein>
<feature type="compositionally biased region" description="Polar residues" evidence="1">
    <location>
        <begin position="98"/>
        <end position="112"/>
    </location>
</feature>
<keyword evidence="2" id="KW-0472">Membrane</keyword>
<reference evidence="3 4" key="1">
    <citation type="submission" date="2019-01" db="EMBL/GenBank/DDBJ databases">
        <title>Draft genome sequence of Dictyobacter sp. Uno17.</title>
        <authorList>
            <person name="Wang C.M."/>
            <person name="Zheng Y."/>
            <person name="Sakai Y."/>
            <person name="Abe K."/>
            <person name="Yokota A."/>
            <person name="Yabe S."/>
        </authorList>
    </citation>
    <scope>NUCLEOTIDE SEQUENCE [LARGE SCALE GENOMIC DNA]</scope>
    <source>
        <strain evidence="3 4">Uno17</strain>
    </source>
</reference>
<feature type="compositionally biased region" description="Low complexity" evidence="1">
    <location>
        <begin position="37"/>
        <end position="48"/>
    </location>
</feature>
<dbReference type="AlphaFoldDB" id="A0A5A5T5H3"/>
<evidence type="ECO:0000313" key="4">
    <source>
        <dbReference type="Proteomes" id="UP000322530"/>
    </source>
</evidence>
<evidence type="ECO:0000313" key="3">
    <source>
        <dbReference type="EMBL" id="GCF06602.1"/>
    </source>
</evidence>
<dbReference type="Gene3D" id="2.60.120.560">
    <property type="entry name" value="Exo-inulinase, domain 1"/>
    <property type="match status" value="1"/>
</dbReference>
<dbReference type="EMBL" id="BIXY01000001">
    <property type="protein sequence ID" value="GCF06602.1"/>
    <property type="molecule type" value="Genomic_DNA"/>
</dbReference>
<organism evidence="3 4">
    <name type="scientific">Dictyobacter arantiisoli</name>
    <dbReference type="NCBI Taxonomy" id="2014874"/>
    <lineage>
        <taxon>Bacteria</taxon>
        <taxon>Bacillati</taxon>
        <taxon>Chloroflexota</taxon>
        <taxon>Ktedonobacteria</taxon>
        <taxon>Ktedonobacterales</taxon>
        <taxon>Dictyobacteraceae</taxon>
        <taxon>Dictyobacter</taxon>
    </lineage>
</organism>
<dbReference type="Proteomes" id="UP000322530">
    <property type="component" value="Unassembled WGS sequence"/>
</dbReference>
<keyword evidence="4" id="KW-1185">Reference proteome</keyword>
<feature type="transmembrane region" description="Helical" evidence="2">
    <location>
        <begin position="237"/>
        <end position="258"/>
    </location>
</feature>
<feature type="region of interest" description="Disordered" evidence="1">
    <location>
        <begin position="1"/>
        <end position="171"/>
    </location>
</feature>
<accession>A0A5A5T5H3</accession>
<name>A0A5A5T5H3_9CHLR</name>
<feature type="compositionally biased region" description="Polar residues" evidence="1">
    <location>
        <begin position="131"/>
        <end position="154"/>
    </location>
</feature>
<sequence length="494" mass="53687">MDSESIENAKPRMPQKPLGRRTQLRGLQPDKTVSAVQTTQTTQTEQTTSPIQKPMGKLANNSFRAPGLAHWNTTESQPVAMPDNKDVPATSTTEEHTFGSTPETQSTHQQTGPMGRLGKPSAPLNKPVFARNNTQQLPPTNNGQTGAITRQLGSPTGMLPNPNNTGTLMHPAGEYSGDTGMLKLNQNVKVVRIPVAGKPGEYKTGILPVLAQTPTTALPPVTTQNTSWQEKIKKNRMLVLLAALVVLLILGSSIFLIVRSGGTSQVANTNQKHTTSNKVQINVQATTSANAQATATFTNSLIISDPLTTNVHGWLTGYNKPIHRDFKGNAYHVRVDQAYFASSALYTAILPSKFTYSADIQEIAGDETTEFNFYGLQLNYSEKKGQPNFYIYRIINQKGASQYQFVHFDGTKAHPWSDATIIWKKNTGKEFHPGTQKNNLMIQGDGTHFTFWANGAKLGTGQDKNFISGPIGLGVNGQEKGTEIAFSNLVLAGN</sequence>
<proteinExistence type="predicted"/>
<evidence type="ECO:0008006" key="5">
    <source>
        <dbReference type="Google" id="ProtNLM"/>
    </source>
</evidence>
<gene>
    <name evidence="3" type="ORF">KDI_01660</name>
</gene>
<evidence type="ECO:0000256" key="1">
    <source>
        <dbReference type="SAM" id="MobiDB-lite"/>
    </source>
</evidence>
<keyword evidence="2" id="KW-0812">Transmembrane</keyword>
<comment type="caution">
    <text evidence="3">The sequence shown here is derived from an EMBL/GenBank/DDBJ whole genome shotgun (WGS) entry which is preliminary data.</text>
</comment>